<sequence length="49" mass="5627">MTKGEVGAQHCPFFCIDGLPLTQFGMYVQKCKRVHGVSNYYRMKSEVLQ</sequence>
<protein>
    <submittedName>
        <fullName evidence="1">Uncharacterized protein</fullName>
    </submittedName>
</protein>
<name>A0A383RKI9_PAEAL</name>
<dbReference type="Proteomes" id="UP000304148">
    <property type="component" value="Chromosome"/>
</dbReference>
<organism evidence="1 2">
    <name type="scientific">Paenibacillus alvei</name>
    <name type="common">Bacillus alvei</name>
    <dbReference type="NCBI Taxonomy" id="44250"/>
    <lineage>
        <taxon>Bacteria</taxon>
        <taxon>Bacillati</taxon>
        <taxon>Bacillota</taxon>
        <taxon>Bacilli</taxon>
        <taxon>Bacillales</taxon>
        <taxon>Paenibacillaceae</taxon>
        <taxon>Paenibacillus</taxon>
    </lineage>
</organism>
<dbReference type="AlphaFoldDB" id="A0A383RKI9"/>
<dbReference type="EMBL" id="LS992241">
    <property type="protein sequence ID" value="SYX87490.1"/>
    <property type="molecule type" value="Genomic_DNA"/>
</dbReference>
<gene>
    <name evidence="1" type="ORF">PBLR_15920</name>
</gene>
<evidence type="ECO:0000313" key="2">
    <source>
        <dbReference type="Proteomes" id="UP000304148"/>
    </source>
</evidence>
<proteinExistence type="predicted"/>
<accession>A0A383RKI9</accession>
<reference evidence="2" key="1">
    <citation type="submission" date="2018-08" db="EMBL/GenBank/DDBJ databases">
        <authorList>
            <person name="Chevrot R."/>
        </authorList>
    </citation>
    <scope>NUCLEOTIDE SEQUENCE [LARGE SCALE GENOMIC DNA]</scope>
</reference>
<evidence type="ECO:0000313" key="1">
    <source>
        <dbReference type="EMBL" id="SYX87490.1"/>
    </source>
</evidence>